<dbReference type="AlphaFoldDB" id="A0A077VMB1"/>
<gene>
    <name evidence="13" type="primary">cmtB</name>
    <name evidence="13" type="ORF">ERS140147_00422</name>
</gene>
<dbReference type="PROSITE" id="PS51094">
    <property type="entry name" value="PTS_EIIA_TYPE_2"/>
    <property type="match status" value="1"/>
</dbReference>
<evidence type="ECO:0000256" key="4">
    <source>
        <dbReference type="ARBA" id="ARBA00022490"/>
    </source>
</evidence>
<keyword evidence="7" id="KW-0598">Phosphotransferase system</keyword>
<evidence type="ECO:0000256" key="1">
    <source>
        <dbReference type="ARBA" id="ARBA00004496"/>
    </source>
</evidence>
<dbReference type="Proteomes" id="UP000044616">
    <property type="component" value="Unassembled WGS sequence"/>
</dbReference>
<comment type="function">
    <text evidence="9">The phosphoenolpyruvate-dependent sugar phosphotransferase system (sugar PTS), a major carbohydrate active transport system, catalyzes the phosphorylation of incoming sugar substrates concomitantly with their translocation across the cell membrane. The enzyme II UlaABC PTS system is involved in ascorbate transport.</text>
</comment>
<dbReference type="RefSeq" id="WP_047529326.1">
    <property type="nucleotide sequence ID" value="NZ_CCEH01000002.1"/>
</dbReference>
<dbReference type="InterPro" id="IPR002178">
    <property type="entry name" value="PTS_EIIA_type-2_dom"/>
</dbReference>
<comment type="subunit">
    <text evidence="2">Homodimer or homotrimer. Seems to be a monomer when not phosphorylated.</text>
</comment>
<keyword evidence="4" id="KW-0963">Cytoplasm</keyword>
<evidence type="ECO:0000256" key="8">
    <source>
        <dbReference type="ARBA" id="ARBA00022777"/>
    </source>
</evidence>
<keyword evidence="5" id="KW-0597">Phosphoprotein</keyword>
<evidence type="ECO:0000259" key="12">
    <source>
        <dbReference type="PROSITE" id="PS51094"/>
    </source>
</evidence>
<comment type="subcellular location">
    <subcellularLocation>
        <location evidence="1">Cytoplasm</location>
    </subcellularLocation>
</comment>
<proteinExistence type="predicted"/>
<evidence type="ECO:0000256" key="10">
    <source>
        <dbReference type="ARBA" id="ARBA00041175"/>
    </source>
</evidence>
<evidence type="ECO:0000256" key="11">
    <source>
        <dbReference type="ARBA" id="ARBA00042072"/>
    </source>
</evidence>
<evidence type="ECO:0000256" key="6">
    <source>
        <dbReference type="ARBA" id="ARBA00022679"/>
    </source>
</evidence>
<evidence type="ECO:0000313" key="14">
    <source>
        <dbReference type="Proteomes" id="UP000044616"/>
    </source>
</evidence>
<dbReference type="GO" id="GO:0016301">
    <property type="term" value="F:kinase activity"/>
    <property type="evidence" value="ECO:0007669"/>
    <property type="project" value="UniProtKB-KW"/>
</dbReference>
<accession>A0A077VMB1</accession>
<evidence type="ECO:0000256" key="9">
    <source>
        <dbReference type="ARBA" id="ARBA00037387"/>
    </source>
</evidence>
<evidence type="ECO:0000313" key="13">
    <source>
        <dbReference type="EMBL" id="CDR27223.1"/>
    </source>
</evidence>
<name>A0A077VMB1_9STAP</name>
<dbReference type="InterPro" id="IPR051351">
    <property type="entry name" value="Ascorbate-PTS_EIIA_comp"/>
</dbReference>
<dbReference type="Pfam" id="PF00359">
    <property type="entry name" value="PTS_EIIA_2"/>
    <property type="match status" value="1"/>
</dbReference>
<keyword evidence="3" id="KW-0813">Transport</keyword>
<evidence type="ECO:0000256" key="7">
    <source>
        <dbReference type="ARBA" id="ARBA00022683"/>
    </source>
</evidence>
<evidence type="ECO:0000256" key="3">
    <source>
        <dbReference type="ARBA" id="ARBA00022448"/>
    </source>
</evidence>
<sequence length="147" mass="16279">MALDILSTTRIIVKEKVHDWTEAITVASQPLLQEQVIEQGYVEAMIQSVNELGPYIVIAPEIAIAHARPNNDVHQVGLSLLKLNQHVAFCDEDHYASLIFVLSAIDNHSHLSVLQNLATVLGDNQTVQQLLTASNAQDIKNILKEHD</sequence>
<keyword evidence="6 13" id="KW-0808">Transferase</keyword>
<organism evidence="13 14">
    <name type="scientific">Staphylococcus schweitzeri</name>
    <dbReference type="NCBI Taxonomy" id="1654388"/>
    <lineage>
        <taxon>Bacteria</taxon>
        <taxon>Bacillati</taxon>
        <taxon>Bacillota</taxon>
        <taxon>Bacilli</taxon>
        <taxon>Bacillales</taxon>
        <taxon>Staphylococcaceae</taxon>
        <taxon>Staphylococcus</taxon>
    </lineage>
</organism>
<reference evidence="13 14" key="1">
    <citation type="submission" date="2014-05" db="EMBL/GenBank/DDBJ databases">
        <authorList>
            <person name="Aslett A.Martin."/>
            <person name="De Silva Nishadi"/>
        </authorList>
    </citation>
    <scope>NUCLEOTIDE SEQUENCE [LARGE SCALE GENOMIC DNA]</scope>
</reference>
<dbReference type="PANTHER" id="PTHR36203:SF1">
    <property type="entry name" value="ASCORBATE-SPECIFIC PTS SYSTEM EIIA COMPONENT"/>
    <property type="match status" value="1"/>
</dbReference>
<dbReference type="SUPFAM" id="SSF55804">
    <property type="entry name" value="Phoshotransferase/anion transport protein"/>
    <property type="match status" value="1"/>
</dbReference>
<dbReference type="GO" id="GO:0009401">
    <property type="term" value="P:phosphoenolpyruvate-dependent sugar phosphotransferase system"/>
    <property type="evidence" value="ECO:0007669"/>
    <property type="project" value="UniProtKB-KW"/>
</dbReference>
<keyword evidence="8" id="KW-0418">Kinase</keyword>
<protein>
    <recommendedName>
        <fullName evidence="10">Ascorbate-specific PTS system EIIA component</fullName>
    </recommendedName>
    <alternativeName>
        <fullName evidence="11">Ascorbate-specific phosphotransferase enzyme IIA component</fullName>
    </alternativeName>
</protein>
<dbReference type="EMBL" id="CCEH01000002">
    <property type="protein sequence ID" value="CDR27223.1"/>
    <property type="molecule type" value="Genomic_DNA"/>
</dbReference>
<dbReference type="InterPro" id="IPR016152">
    <property type="entry name" value="PTrfase/Anion_transptr"/>
</dbReference>
<dbReference type="CDD" id="cd00211">
    <property type="entry name" value="PTS_IIA_fru"/>
    <property type="match status" value="1"/>
</dbReference>
<dbReference type="GO" id="GO:0005737">
    <property type="term" value="C:cytoplasm"/>
    <property type="evidence" value="ECO:0007669"/>
    <property type="project" value="UniProtKB-SubCell"/>
</dbReference>
<evidence type="ECO:0000256" key="5">
    <source>
        <dbReference type="ARBA" id="ARBA00022553"/>
    </source>
</evidence>
<dbReference type="PANTHER" id="PTHR36203">
    <property type="entry name" value="ASCORBATE-SPECIFIC PTS SYSTEM EIIA COMPONENT"/>
    <property type="match status" value="1"/>
</dbReference>
<dbReference type="Gene3D" id="3.40.930.10">
    <property type="entry name" value="Mannitol-specific EII, Chain A"/>
    <property type="match status" value="1"/>
</dbReference>
<evidence type="ECO:0000256" key="2">
    <source>
        <dbReference type="ARBA" id="ARBA00011798"/>
    </source>
</evidence>
<feature type="domain" description="PTS EIIA type-2" evidence="12">
    <location>
        <begin position="4"/>
        <end position="146"/>
    </location>
</feature>